<dbReference type="PANTHER" id="PTHR44757">
    <property type="entry name" value="DIGUANYLATE CYCLASE DGCP"/>
    <property type="match status" value="1"/>
</dbReference>
<dbReference type="Gene3D" id="3.20.20.450">
    <property type="entry name" value="EAL domain"/>
    <property type="match status" value="1"/>
</dbReference>
<dbReference type="Proteomes" id="UP000619512">
    <property type="component" value="Unassembled WGS sequence"/>
</dbReference>
<feature type="domain" description="PAS" evidence="2">
    <location>
        <begin position="241"/>
        <end position="311"/>
    </location>
</feature>
<dbReference type="PROSITE" id="PS50113">
    <property type="entry name" value="PAC"/>
    <property type="match status" value="1"/>
</dbReference>
<keyword evidence="8" id="KW-1185">Reference proteome</keyword>
<dbReference type="SMART" id="SM00091">
    <property type="entry name" value="PAS"/>
    <property type="match status" value="1"/>
</dbReference>
<dbReference type="InterPro" id="IPR052155">
    <property type="entry name" value="Biofilm_reg_signaling"/>
</dbReference>
<evidence type="ECO:0000313" key="9">
    <source>
        <dbReference type="Proteomes" id="UP000619512"/>
    </source>
</evidence>
<sequence>MYYAGKEDRGFATDNSAASGKNRNAFRAFLDAIARLFSPRGASYKDSYFLYAFSQRYRNNSYDLSRAYDGAQSYTMNMRPNESDEANRLEALHAYDILDSAPEDGFDQLVMLGATLCGTSMAVLCFVDSEREWRKAVFGTAVIEVPRAESICARMIDAREALVVSDFHSARIFDKAPIGWRFFAGAPIVTAEGFILGTLCVMDEKPHTMVAAQMDGLKALAQQAMARLELRRYQRQGPELQRDRFCQLADSMPHIVWSADRDGTIDFANHSIVEYAGLRYASDIGKLWSELLHPDDFSRTLEAWEQSVQTGEIFSAEYRLRRGSDNAYRWHIAKGIPVRDDQGNITKWYGTTTDIHDMKLAHEEIGRLAFFDTLTGLPNRQLLMDRLAHTVTLHDRIGRTGAVLLLDLDHFKNINDTIGHDNGDLLLVLVAKRLLASVADRHTVARLGGDEFVIILEDIGTCDETAAQAATKLARNILDALNASFNLDGYERHITPSIGIAFFGSPAQSITELLKRADLAMYQAKAAGRNTMRFFDPAIQEAALVRASLEAELRQGLARQEFVLFYQPQMNSAGNVIGLEALVRWNNPHRGMVSPADFILLAEDTGLILPLGRWVLEEACRMLVFLTANSSTRHLSVAVNVSALQFRQPDFVAVVLDVLHSSGAHPGRLKIELTESLLLEDIEGAIQKINELKKHGVRFSLDDFGTGYSSLTYLKRLPFNQIKIDQSFVHNILNDPRDLAIANTIIALGQTLHVAVIAEGVETSTQRDLLAQCGCTLFQGYFFSRPLPEAQLQDFLRRHLAA</sequence>
<dbReference type="InterPro" id="IPR000014">
    <property type="entry name" value="PAS"/>
</dbReference>
<accession>A0A4P7BJ23</accession>
<organism evidence="6 9">
    <name type="scientific">Pseudoduganella plicata</name>
    <dbReference type="NCBI Taxonomy" id="321984"/>
    <lineage>
        <taxon>Bacteria</taxon>
        <taxon>Pseudomonadati</taxon>
        <taxon>Pseudomonadota</taxon>
        <taxon>Betaproteobacteria</taxon>
        <taxon>Burkholderiales</taxon>
        <taxon>Oxalobacteraceae</taxon>
        <taxon>Telluria group</taxon>
        <taxon>Pseudoduganella</taxon>
    </lineage>
</organism>
<evidence type="ECO:0000259" key="2">
    <source>
        <dbReference type="PROSITE" id="PS50112"/>
    </source>
</evidence>
<feature type="domain" description="PAC" evidence="3">
    <location>
        <begin position="314"/>
        <end position="367"/>
    </location>
</feature>
<dbReference type="Gene3D" id="3.30.70.270">
    <property type="match status" value="1"/>
</dbReference>
<dbReference type="NCBIfam" id="TIGR00229">
    <property type="entry name" value="sensory_box"/>
    <property type="match status" value="1"/>
</dbReference>
<dbReference type="PROSITE" id="PS50112">
    <property type="entry name" value="PAS"/>
    <property type="match status" value="1"/>
</dbReference>
<dbReference type="InterPro" id="IPR029787">
    <property type="entry name" value="Nucleotide_cyclase"/>
</dbReference>
<evidence type="ECO:0000313" key="7">
    <source>
        <dbReference type="EMBL" id="QBQ37529.1"/>
    </source>
</evidence>
<dbReference type="GO" id="GO:0071732">
    <property type="term" value="P:cellular response to nitric oxide"/>
    <property type="evidence" value="ECO:0007669"/>
    <property type="project" value="UniProtKB-ARBA"/>
</dbReference>
<evidence type="ECO:0000259" key="5">
    <source>
        <dbReference type="PROSITE" id="PS50887"/>
    </source>
</evidence>
<dbReference type="Pfam" id="PF00990">
    <property type="entry name" value="GGDEF"/>
    <property type="match status" value="1"/>
</dbReference>
<dbReference type="Gene3D" id="3.30.450.40">
    <property type="match status" value="1"/>
</dbReference>
<dbReference type="SUPFAM" id="SSF141868">
    <property type="entry name" value="EAL domain-like"/>
    <property type="match status" value="1"/>
</dbReference>
<dbReference type="SUPFAM" id="SSF55785">
    <property type="entry name" value="PYP-like sensor domain (PAS domain)"/>
    <property type="match status" value="1"/>
</dbReference>
<dbReference type="EMBL" id="CP038026">
    <property type="protein sequence ID" value="QBQ37529.1"/>
    <property type="molecule type" value="Genomic_DNA"/>
</dbReference>
<dbReference type="Pfam" id="PF01590">
    <property type="entry name" value="GAF"/>
    <property type="match status" value="1"/>
</dbReference>
<dbReference type="SMART" id="SM00052">
    <property type="entry name" value="EAL"/>
    <property type="match status" value="1"/>
</dbReference>
<dbReference type="AlphaFoldDB" id="A0A4P7BJ23"/>
<dbReference type="InterPro" id="IPR029016">
    <property type="entry name" value="GAF-like_dom_sf"/>
</dbReference>
<dbReference type="CDD" id="cd01948">
    <property type="entry name" value="EAL"/>
    <property type="match status" value="1"/>
</dbReference>
<feature type="domain" description="GGDEF" evidence="5">
    <location>
        <begin position="399"/>
        <end position="537"/>
    </location>
</feature>
<dbReference type="InterPro" id="IPR013655">
    <property type="entry name" value="PAS_fold_3"/>
</dbReference>
<gene>
    <name evidence="7" type="ORF">E1742_16155</name>
    <name evidence="6" type="ORF">GCM10007388_25290</name>
</gene>
<dbReference type="CDD" id="cd00130">
    <property type="entry name" value="PAS"/>
    <property type="match status" value="1"/>
</dbReference>
<name>A0A4P7BJ23_9BURK</name>
<dbReference type="OrthoDB" id="9813903at2"/>
<dbReference type="InterPro" id="IPR043128">
    <property type="entry name" value="Rev_trsase/Diguanyl_cyclase"/>
</dbReference>
<dbReference type="NCBIfam" id="TIGR00254">
    <property type="entry name" value="GGDEF"/>
    <property type="match status" value="1"/>
</dbReference>
<reference evidence="7 8" key="2">
    <citation type="submission" date="2019-03" db="EMBL/GenBank/DDBJ databases">
        <title>Draft Genome Sequences of Six Type Strains of the Genus Massilia.</title>
        <authorList>
            <person name="Miess H."/>
            <person name="Frediansyhah A."/>
            <person name="Gross H."/>
        </authorList>
    </citation>
    <scope>NUCLEOTIDE SEQUENCE [LARGE SCALE GENOMIC DNA]</scope>
    <source>
        <strain evidence="7 8">DSM 17505</strain>
    </source>
</reference>
<dbReference type="FunFam" id="3.30.450.20:FF:000099">
    <property type="entry name" value="Sensory box sensor histidine kinase"/>
    <property type="match status" value="1"/>
</dbReference>
<protein>
    <submittedName>
        <fullName evidence="6">Bifunctional diguanylate cyclase/phosphodiesterase</fullName>
    </submittedName>
    <submittedName>
        <fullName evidence="7">EAL domain-containing protein</fullName>
    </submittedName>
</protein>
<evidence type="ECO:0000259" key="4">
    <source>
        <dbReference type="PROSITE" id="PS50883"/>
    </source>
</evidence>
<dbReference type="Proteomes" id="UP000294359">
    <property type="component" value="Chromosome"/>
</dbReference>
<comment type="catalytic activity">
    <reaction evidence="1">
        <text>3',3'-c-di-GMP + H2O = 5'-phosphoguanylyl(3'-&gt;5')guanosine + H(+)</text>
        <dbReference type="Rhea" id="RHEA:24902"/>
        <dbReference type="ChEBI" id="CHEBI:15377"/>
        <dbReference type="ChEBI" id="CHEBI:15378"/>
        <dbReference type="ChEBI" id="CHEBI:58754"/>
        <dbReference type="ChEBI" id="CHEBI:58805"/>
        <dbReference type="EC" id="3.1.4.52"/>
    </reaction>
    <physiologicalReaction direction="left-to-right" evidence="1">
        <dbReference type="Rhea" id="RHEA:24903"/>
    </physiologicalReaction>
</comment>
<dbReference type="RefSeq" id="WP_134386011.1">
    <property type="nucleotide sequence ID" value="NZ_BMWW01000004.1"/>
</dbReference>
<dbReference type="InterPro" id="IPR001633">
    <property type="entry name" value="EAL_dom"/>
</dbReference>
<dbReference type="Pfam" id="PF08447">
    <property type="entry name" value="PAS_3"/>
    <property type="match status" value="1"/>
</dbReference>
<dbReference type="FunFam" id="3.20.20.450:FF:000001">
    <property type="entry name" value="Cyclic di-GMP phosphodiesterase yahA"/>
    <property type="match status" value="1"/>
</dbReference>
<dbReference type="FunFam" id="3.30.70.270:FF:000001">
    <property type="entry name" value="Diguanylate cyclase domain protein"/>
    <property type="match status" value="1"/>
</dbReference>
<feature type="domain" description="EAL" evidence="4">
    <location>
        <begin position="546"/>
        <end position="800"/>
    </location>
</feature>
<dbReference type="SMART" id="SM00267">
    <property type="entry name" value="GGDEF"/>
    <property type="match status" value="1"/>
</dbReference>
<dbReference type="EMBL" id="BMWW01000004">
    <property type="protein sequence ID" value="GGY90984.1"/>
    <property type="molecule type" value="Genomic_DNA"/>
</dbReference>
<dbReference type="PROSITE" id="PS50887">
    <property type="entry name" value="GGDEF"/>
    <property type="match status" value="1"/>
</dbReference>
<dbReference type="SUPFAM" id="SSF55073">
    <property type="entry name" value="Nucleotide cyclase"/>
    <property type="match status" value="1"/>
</dbReference>
<evidence type="ECO:0000313" key="6">
    <source>
        <dbReference type="EMBL" id="GGY90984.1"/>
    </source>
</evidence>
<dbReference type="InterPro" id="IPR000700">
    <property type="entry name" value="PAS-assoc_C"/>
</dbReference>
<dbReference type="Pfam" id="PF00563">
    <property type="entry name" value="EAL"/>
    <property type="match status" value="1"/>
</dbReference>
<dbReference type="PROSITE" id="PS50883">
    <property type="entry name" value="EAL"/>
    <property type="match status" value="1"/>
</dbReference>
<reference evidence="6" key="3">
    <citation type="submission" date="2022-12" db="EMBL/GenBank/DDBJ databases">
        <authorList>
            <person name="Sun Q."/>
            <person name="Kim S."/>
        </authorList>
    </citation>
    <scope>NUCLEOTIDE SEQUENCE</scope>
    <source>
        <strain evidence="6">KCTC 12344</strain>
    </source>
</reference>
<dbReference type="GO" id="GO:0071111">
    <property type="term" value="F:cyclic-guanylate-specific phosphodiesterase activity"/>
    <property type="evidence" value="ECO:0007669"/>
    <property type="project" value="UniProtKB-EC"/>
</dbReference>
<proteinExistence type="predicted"/>
<dbReference type="Gene3D" id="3.30.450.20">
    <property type="entry name" value="PAS domain"/>
    <property type="match status" value="1"/>
</dbReference>
<dbReference type="InterPro" id="IPR035965">
    <property type="entry name" value="PAS-like_dom_sf"/>
</dbReference>
<evidence type="ECO:0000313" key="8">
    <source>
        <dbReference type="Proteomes" id="UP000294359"/>
    </source>
</evidence>
<evidence type="ECO:0000256" key="1">
    <source>
        <dbReference type="ARBA" id="ARBA00051114"/>
    </source>
</evidence>
<dbReference type="SUPFAM" id="SSF55781">
    <property type="entry name" value="GAF domain-like"/>
    <property type="match status" value="1"/>
</dbReference>
<dbReference type="InterPro" id="IPR003018">
    <property type="entry name" value="GAF"/>
</dbReference>
<dbReference type="CDD" id="cd01949">
    <property type="entry name" value="GGDEF"/>
    <property type="match status" value="1"/>
</dbReference>
<evidence type="ECO:0000259" key="3">
    <source>
        <dbReference type="PROSITE" id="PS50113"/>
    </source>
</evidence>
<dbReference type="InterPro" id="IPR035919">
    <property type="entry name" value="EAL_sf"/>
</dbReference>
<dbReference type="InterPro" id="IPR000160">
    <property type="entry name" value="GGDEF_dom"/>
</dbReference>
<dbReference type="PANTHER" id="PTHR44757:SF2">
    <property type="entry name" value="BIOFILM ARCHITECTURE MAINTENANCE PROTEIN MBAA"/>
    <property type="match status" value="1"/>
</dbReference>
<reference evidence="6" key="1">
    <citation type="journal article" date="2014" name="Int. J. Syst. Evol. Microbiol.">
        <title>Complete genome sequence of Corynebacterium casei LMG S-19264T (=DSM 44701T), isolated from a smear-ripened cheese.</title>
        <authorList>
            <consortium name="US DOE Joint Genome Institute (JGI-PGF)"/>
            <person name="Walter F."/>
            <person name="Albersmeier A."/>
            <person name="Kalinowski J."/>
            <person name="Ruckert C."/>
        </authorList>
    </citation>
    <scope>NUCLEOTIDE SEQUENCE</scope>
    <source>
        <strain evidence="6">KCTC 12344</strain>
    </source>
</reference>